<evidence type="ECO:0000313" key="2">
    <source>
        <dbReference type="Proteomes" id="UP001229421"/>
    </source>
</evidence>
<dbReference type="AlphaFoldDB" id="A0AAD8KS74"/>
<keyword evidence="2" id="KW-1185">Reference proteome</keyword>
<reference evidence="1" key="1">
    <citation type="journal article" date="2023" name="bioRxiv">
        <title>Improved chromosome-level genome assembly for marigold (Tagetes erecta).</title>
        <authorList>
            <person name="Jiang F."/>
            <person name="Yuan L."/>
            <person name="Wang S."/>
            <person name="Wang H."/>
            <person name="Xu D."/>
            <person name="Wang A."/>
            <person name="Fan W."/>
        </authorList>
    </citation>
    <scope>NUCLEOTIDE SEQUENCE</scope>
    <source>
        <strain evidence="1">WSJ</strain>
        <tissue evidence="1">Leaf</tissue>
    </source>
</reference>
<proteinExistence type="predicted"/>
<sequence length="85" mass="9888">MVQRVIHSNVPTPKGQGFVFSRLDTKKPNILSNFVVKVERVIYYHHHHNSINAYFKSFYICPIFSLILPSTTKFSYSPPPKSMIF</sequence>
<accession>A0AAD8KS74</accession>
<dbReference type="EMBL" id="JAUHHV010000004">
    <property type="protein sequence ID" value="KAK1426668.1"/>
    <property type="molecule type" value="Genomic_DNA"/>
</dbReference>
<name>A0AAD8KS74_TARER</name>
<protein>
    <submittedName>
        <fullName evidence="1">Uncharacterized protein</fullName>
    </submittedName>
</protein>
<dbReference type="Proteomes" id="UP001229421">
    <property type="component" value="Unassembled WGS sequence"/>
</dbReference>
<evidence type="ECO:0000313" key="1">
    <source>
        <dbReference type="EMBL" id="KAK1426668.1"/>
    </source>
</evidence>
<organism evidence="1 2">
    <name type="scientific">Tagetes erecta</name>
    <name type="common">African marigold</name>
    <dbReference type="NCBI Taxonomy" id="13708"/>
    <lineage>
        <taxon>Eukaryota</taxon>
        <taxon>Viridiplantae</taxon>
        <taxon>Streptophyta</taxon>
        <taxon>Embryophyta</taxon>
        <taxon>Tracheophyta</taxon>
        <taxon>Spermatophyta</taxon>
        <taxon>Magnoliopsida</taxon>
        <taxon>eudicotyledons</taxon>
        <taxon>Gunneridae</taxon>
        <taxon>Pentapetalae</taxon>
        <taxon>asterids</taxon>
        <taxon>campanulids</taxon>
        <taxon>Asterales</taxon>
        <taxon>Asteraceae</taxon>
        <taxon>Asteroideae</taxon>
        <taxon>Heliantheae alliance</taxon>
        <taxon>Tageteae</taxon>
        <taxon>Tagetes</taxon>
    </lineage>
</organism>
<gene>
    <name evidence="1" type="ORF">QVD17_15345</name>
</gene>
<comment type="caution">
    <text evidence="1">The sequence shown here is derived from an EMBL/GenBank/DDBJ whole genome shotgun (WGS) entry which is preliminary data.</text>
</comment>